<evidence type="ECO:0000259" key="5">
    <source>
        <dbReference type="PROSITE" id="PS50887"/>
    </source>
</evidence>
<dbReference type="InterPro" id="IPR029787">
    <property type="entry name" value="Nucleotide_cyclase"/>
</dbReference>
<dbReference type="PANTHER" id="PTHR45138">
    <property type="entry name" value="REGULATORY COMPONENTS OF SENSORY TRANSDUCTION SYSTEM"/>
    <property type="match status" value="1"/>
</dbReference>
<dbReference type="GO" id="GO:0052621">
    <property type="term" value="F:diguanylate cyclase activity"/>
    <property type="evidence" value="ECO:0007669"/>
    <property type="project" value="UniProtKB-EC"/>
</dbReference>
<comment type="catalytic activity">
    <reaction evidence="2">
        <text>2 GTP = 3',3'-c-di-GMP + 2 diphosphate</text>
        <dbReference type="Rhea" id="RHEA:24898"/>
        <dbReference type="ChEBI" id="CHEBI:33019"/>
        <dbReference type="ChEBI" id="CHEBI:37565"/>
        <dbReference type="ChEBI" id="CHEBI:58805"/>
        <dbReference type="EC" id="2.7.7.65"/>
    </reaction>
</comment>
<dbReference type="EMBL" id="CP053835">
    <property type="protein sequence ID" value="QKF78577.1"/>
    <property type="molecule type" value="Genomic_DNA"/>
</dbReference>
<feature type="modified residue" description="4-aspartylphosphate" evidence="3">
    <location>
        <position position="56"/>
    </location>
</feature>
<feature type="domain" description="Response regulatory" evidence="4">
    <location>
        <begin position="127"/>
        <end position="244"/>
    </location>
</feature>
<dbReference type="InterPro" id="IPR043128">
    <property type="entry name" value="Rev_trsase/Diguanyl_cyclase"/>
</dbReference>
<dbReference type="InterPro" id="IPR011006">
    <property type="entry name" value="CheY-like_superfamily"/>
</dbReference>
<dbReference type="SUPFAM" id="SSF52172">
    <property type="entry name" value="CheY-like"/>
    <property type="match status" value="2"/>
</dbReference>
<dbReference type="PANTHER" id="PTHR45138:SF9">
    <property type="entry name" value="DIGUANYLATE CYCLASE DGCM-RELATED"/>
    <property type="match status" value="1"/>
</dbReference>
<keyword evidence="7" id="KW-1185">Reference proteome</keyword>
<dbReference type="SMART" id="SM00448">
    <property type="entry name" value="REC"/>
    <property type="match status" value="2"/>
</dbReference>
<dbReference type="GO" id="GO:0000160">
    <property type="term" value="P:phosphorelay signal transduction system"/>
    <property type="evidence" value="ECO:0007669"/>
    <property type="project" value="InterPro"/>
</dbReference>
<protein>
    <recommendedName>
        <fullName evidence="1">diguanylate cyclase</fullName>
        <ecNumber evidence="1">2.7.7.65</ecNumber>
    </recommendedName>
</protein>
<dbReference type="Pfam" id="PF00990">
    <property type="entry name" value="GGDEF"/>
    <property type="match status" value="1"/>
</dbReference>
<dbReference type="Proteomes" id="UP000503313">
    <property type="component" value="Chromosome"/>
</dbReference>
<reference evidence="6 7" key="1">
    <citation type="submission" date="2020-05" db="EMBL/GenBank/DDBJ databases">
        <title>Complete genome sequencing of Campylobacter and Arcobacter type strains.</title>
        <authorList>
            <person name="Miller W.G."/>
            <person name="Yee E."/>
        </authorList>
    </citation>
    <scope>NUCLEOTIDE SEQUENCE [LARGE SCALE GENOMIC DNA]</scope>
    <source>
        <strain evidence="6 7">LMG 25694</strain>
    </source>
</reference>
<evidence type="ECO:0000313" key="7">
    <source>
        <dbReference type="Proteomes" id="UP000503313"/>
    </source>
</evidence>
<dbReference type="InterPro" id="IPR000160">
    <property type="entry name" value="GGDEF_dom"/>
</dbReference>
<dbReference type="GO" id="GO:0005886">
    <property type="term" value="C:plasma membrane"/>
    <property type="evidence" value="ECO:0007669"/>
    <property type="project" value="TreeGrafter"/>
</dbReference>
<evidence type="ECO:0000313" key="6">
    <source>
        <dbReference type="EMBL" id="QKF78577.1"/>
    </source>
</evidence>
<feature type="domain" description="GGDEF" evidence="5">
    <location>
        <begin position="287"/>
        <end position="418"/>
    </location>
</feature>
<dbReference type="KEGG" id="adz:ADFLV_2599"/>
<dbReference type="CDD" id="cd01949">
    <property type="entry name" value="GGDEF"/>
    <property type="match status" value="1"/>
</dbReference>
<dbReference type="Gene3D" id="3.30.70.270">
    <property type="match status" value="1"/>
</dbReference>
<evidence type="ECO:0000256" key="1">
    <source>
        <dbReference type="ARBA" id="ARBA00012528"/>
    </source>
</evidence>
<dbReference type="RefSeq" id="WP_014475189.1">
    <property type="nucleotide sequence ID" value="NZ_CP053835.1"/>
</dbReference>
<dbReference type="NCBIfam" id="TIGR00254">
    <property type="entry name" value="GGDEF"/>
    <property type="match status" value="1"/>
</dbReference>
<dbReference type="SUPFAM" id="SSF55073">
    <property type="entry name" value="Nucleotide cyclase"/>
    <property type="match status" value="1"/>
</dbReference>
<dbReference type="Gene3D" id="3.40.50.2300">
    <property type="match status" value="2"/>
</dbReference>
<dbReference type="GO" id="GO:1902201">
    <property type="term" value="P:negative regulation of bacterial-type flagellum-dependent cell motility"/>
    <property type="evidence" value="ECO:0007669"/>
    <property type="project" value="TreeGrafter"/>
</dbReference>
<dbReference type="Pfam" id="PF00072">
    <property type="entry name" value="Response_reg"/>
    <property type="match status" value="2"/>
</dbReference>
<evidence type="ECO:0000259" key="4">
    <source>
        <dbReference type="PROSITE" id="PS50110"/>
    </source>
</evidence>
<dbReference type="InterPro" id="IPR001789">
    <property type="entry name" value="Sig_transdc_resp-reg_receiver"/>
</dbReference>
<dbReference type="SMART" id="SM00267">
    <property type="entry name" value="GGDEF"/>
    <property type="match status" value="1"/>
</dbReference>
<dbReference type="InterPro" id="IPR050469">
    <property type="entry name" value="Diguanylate_Cyclase"/>
</dbReference>
<dbReference type="FunFam" id="3.30.70.270:FF:000001">
    <property type="entry name" value="Diguanylate cyclase domain protein"/>
    <property type="match status" value="1"/>
</dbReference>
<evidence type="ECO:0000256" key="2">
    <source>
        <dbReference type="ARBA" id="ARBA00034247"/>
    </source>
</evidence>
<organism evidence="6 7">
    <name type="scientific">Arcobacter defluvii</name>
    <dbReference type="NCBI Taxonomy" id="873191"/>
    <lineage>
        <taxon>Bacteria</taxon>
        <taxon>Pseudomonadati</taxon>
        <taxon>Campylobacterota</taxon>
        <taxon>Epsilonproteobacteria</taxon>
        <taxon>Campylobacterales</taxon>
        <taxon>Arcobacteraceae</taxon>
        <taxon>Arcobacter</taxon>
    </lineage>
</organism>
<keyword evidence="3" id="KW-0597">Phosphoprotein</keyword>
<proteinExistence type="predicted"/>
<feature type="domain" description="Response regulatory" evidence="4">
    <location>
        <begin position="4"/>
        <end position="119"/>
    </location>
</feature>
<gene>
    <name evidence="6" type="ORF">ADFLV_2599</name>
</gene>
<dbReference type="AlphaFoldDB" id="A0AAE7E7K2"/>
<sequence>MKYKVLIVDDSISVCNTLKSLIESDFDIDIFIAKSMKESANLLLQEKGKFDIVLADLGLPDAPDGEIIDFLSKFKIPIVILTGTESIDIEEKFRDKNIVDYIIKDGLSALTYATSIVKRIMHNKDIKVLVVDDSKLFVDKSIELLSRYKIVALSAYDGDEAFETLKQNSDIKIVLTDYLMPKMNGLELTKRIRKDYSKDELSIIVTSNDSSKKIPAKFLKYGANDFLYKGFSNEEFFARINSNIEILELFDEIKNKANKDYLTGLYNRRYLFDIGNKLYEDCKLNNKTFAIAIIDIDNFKNINDTYGHDIGDIALKEVSKVLNNNISSNALISRLGGEEFCICFYNRSESEITELLEYIRKEFENNVIKIGKLNIQYTISIGYSLEFGKNIDCMIQNADKYLYLAKKEGRNRVRRDESRFT</sequence>
<dbReference type="PROSITE" id="PS50110">
    <property type="entry name" value="RESPONSE_REGULATORY"/>
    <property type="match status" value="2"/>
</dbReference>
<evidence type="ECO:0000256" key="3">
    <source>
        <dbReference type="PROSITE-ProRule" id="PRU00169"/>
    </source>
</evidence>
<dbReference type="EC" id="2.7.7.65" evidence="1"/>
<dbReference type="GO" id="GO:0043709">
    <property type="term" value="P:cell adhesion involved in single-species biofilm formation"/>
    <property type="evidence" value="ECO:0007669"/>
    <property type="project" value="TreeGrafter"/>
</dbReference>
<name>A0AAE7E7K2_9BACT</name>
<accession>A0AAE7E7K2</accession>
<feature type="modified residue" description="4-aspartylphosphate" evidence="3">
    <location>
        <position position="177"/>
    </location>
</feature>
<dbReference type="PROSITE" id="PS50887">
    <property type="entry name" value="GGDEF"/>
    <property type="match status" value="1"/>
</dbReference>